<dbReference type="InterPro" id="IPR000782">
    <property type="entry name" value="FAS1_domain"/>
</dbReference>
<evidence type="ECO:0000256" key="1">
    <source>
        <dbReference type="ARBA" id="ARBA00007843"/>
    </source>
</evidence>
<organism evidence="4 5">
    <name type="scientific">Kalanchoe fedtschenkoi</name>
    <name type="common">Lavender scallops</name>
    <name type="synonym">South American air plant</name>
    <dbReference type="NCBI Taxonomy" id="63787"/>
    <lineage>
        <taxon>Eukaryota</taxon>
        <taxon>Viridiplantae</taxon>
        <taxon>Streptophyta</taxon>
        <taxon>Embryophyta</taxon>
        <taxon>Tracheophyta</taxon>
        <taxon>Spermatophyta</taxon>
        <taxon>Magnoliopsida</taxon>
        <taxon>eudicotyledons</taxon>
        <taxon>Gunneridae</taxon>
        <taxon>Pentapetalae</taxon>
        <taxon>Saxifragales</taxon>
        <taxon>Crassulaceae</taxon>
        <taxon>Kalanchoe</taxon>
    </lineage>
</organism>
<proteinExistence type="inferred from homology"/>
<dbReference type="OMA" id="VPCKLLW"/>
<dbReference type="Gene3D" id="2.30.180.10">
    <property type="entry name" value="FAS1 domain"/>
    <property type="match status" value="2"/>
</dbReference>
<dbReference type="EnsemblPlants" id="Kaladp0442s0015.1.v1.1">
    <property type="protein sequence ID" value="Kaladp0442s0015.1.v1.1.CDS.1"/>
    <property type="gene ID" value="Kaladp0442s0015.v1.1"/>
</dbReference>
<name>A0A7N0VAK5_KALFE</name>
<feature type="domain" description="FAS1" evidence="3">
    <location>
        <begin position="28"/>
        <end position="155"/>
    </location>
</feature>
<dbReference type="PANTHER" id="PTHR33985:SF17">
    <property type="entry name" value="FASCICLIN-LIKE ARABINOGALACTAN PROTEIN 20"/>
    <property type="match status" value="1"/>
</dbReference>
<keyword evidence="5" id="KW-1185">Reference proteome</keyword>
<protein>
    <recommendedName>
        <fullName evidence="3">FAS1 domain-containing protein</fullName>
    </recommendedName>
</protein>
<keyword evidence="2" id="KW-0732">Signal</keyword>
<feature type="chain" id="PRO_5029783193" description="FAS1 domain-containing protein" evidence="2">
    <location>
        <begin position="24"/>
        <end position="348"/>
    </location>
</feature>
<dbReference type="Pfam" id="PF02469">
    <property type="entry name" value="Fasciclin"/>
    <property type="match status" value="1"/>
</dbReference>
<comment type="similarity">
    <text evidence="1">Belongs to the fasciclin-like AGP family.</text>
</comment>
<feature type="signal peptide" evidence="2">
    <location>
        <begin position="1"/>
        <end position="23"/>
    </location>
</feature>
<evidence type="ECO:0000259" key="3">
    <source>
        <dbReference type="PROSITE" id="PS50213"/>
    </source>
</evidence>
<sequence>MTIALHLLTAAVIISSILRISSSISTKTIADASEILTNSGFTSMALMVEFVSPQTQIPNSPAVTIFSPPDTAFERSGQPSLSTFELHLVPLALTFGRLRALPTGARITTMSGKSLIATSSNQVVSVNGVGINQPPLFNDGFLVIYGVDDFFDPNFVFATSNSNSTARCVVPGTQKPVQPLADFSFSEASEVLRSRGYAVMASFLDMQLMLGFNDQTRKLTVLAPVDEVMETLVGNVADYASLFLRHVIPCKLTWMDLVDLGDGVSLRTYLDGFLINLSRTTDRFSESADTMMLNEAEIEAPDLYQNDWLVVHGLNDILMVTDDGEEDAELDLKERQGSKRPGHVGDEL</sequence>
<dbReference type="SMART" id="SM00554">
    <property type="entry name" value="FAS1"/>
    <property type="match status" value="2"/>
</dbReference>
<accession>A0A7N0VAK5</accession>
<reference evidence="4" key="1">
    <citation type="submission" date="2021-01" db="UniProtKB">
        <authorList>
            <consortium name="EnsemblPlants"/>
        </authorList>
    </citation>
    <scope>IDENTIFICATION</scope>
</reference>
<evidence type="ECO:0000256" key="2">
    <source>
        <dbReference type="SAM" id="SignalP"/>
    </source>
</evidence>
<evidence type="ECO:0000313" key="4">
    <source>
        <dbReference type="EnsemblPlants" id="Kaladp0442s0015.1.v1.1.CDS.1"/>
    </source>
</evidence>
<dbReference type="SUPFAM" id="SSF82153">
    <property type="entry name" value="FAS1 domain"/>
    <property type="match status" value="2"/>
</dbReference>
<dbReference type="PROSITE" id="PS50213">
    <property type="entry name" value="FAS1"/>
    <property type="match status" value="2"/>
</dbReference>
<dbReference type="AlphaFoldDB" id="A0A7N0VAK5"/>
<dbReference type="InterPro" id="IPR052806">
    <property type="entry name" value="Fasciclin-like_AGP"/>
</dbReference>
<evidence type="ECO:0000313" key="5">
    <source>
        <dbReference type="Proteomes" id="UP000594263"/>
    </source>
</evidence>
<feature type="domain" description="FAS1" evidence="3">
    <location>
        <begin position="184"/>
        <end position="318"/>
    </location>
</feature>
<dbReference type="InterPro" id="IPR036378">
    <property type="entry name" value="FAS1_dom_sf"/>
</dbReference>
<dbReference type="PANTHER" id="PTHR33985">
    <property type="entry name" value="OS02G0491300 PROTEIN-RELATED"/>
    <property type="match status" value="1"/>
</dbReference>
<dbReference type="Proteomes" id="UP000594263">
    <property type="component" value="Unplaced"/>
</dbReference>
<dbReference type="Gramene" id="Kaladp0442s0015.1.v1.1">
    <property type="protein sequence ID" value="Kaladp0442s0015.1.v1.1.CDS.1"/>
    <property type="gene ID" value="Kaladp0442s0015.v1.1"/>
</dbReference>